<organism evidence="3">
    <name type="scientific">Taenia asiatica</name>
    <name type="common">Asian tapeworm</name>
    <dbReference type="NCBI Taxonomy" id="60517"/>
    <lineage>
        <taxon>Eukaryota</taxon>
        <taxon>Metazoa</taxon>
        <taxon>Spiralia</taxon>
        <taxon>Lophotrochozoa</taxon>
        <taxon>Platyhelminthes</taxon>
        <taxon>Cestoda</taxon>
        <taxon>Eucestoda</taxon>
        <taxon>Cyclophyllidea</taxon>
        <taxon>Taeniidae</taxon>
        <taxon>Taenia</taxon>
    </lineage>
</organism>
<dbReference type="WBParaSite" id="TASK_0000140201-mRNA-1">
    <property type="protein sequence ID" value="TASK_0000140201-mRNA-1"/>
    <property type="gene ID" value="TASK_0000140201"/>
</dbReference>
<evidence type="ECO:0000313" key="1">
    <source>
        <dbReference type="EMBL" id="VDK22991.1"/>
    </source>
</evidence>
<dbReference type="AlphaFoldDB" id="A0A0R3VVI8"/>
<name>A0A0R3VVI8_TAEAS</name>
<gene>
    <name evidence="1" type="ORF">TASK_LOCUS1403</name>
</gene>
<evidence type="ECO:0000313" key="2">
    <source>
        <dbReference type="Proteomes" id="UP000282613"/>
    </source>
</evidence>
<sequence length="67" mass="7372">MAASVVAKVVADEMELQPEGLAPAVWRAVVKGVAKKVGKAVKEFVVYEAAKGVYDSVSKWVKRHFRR</sequence>
<reference evidence="1 2" key="2">
    <citation type="submission" date="2018-11" db="EMBL/GenBank/DDBJ databases">
        <authorList>
            <consortium name="Pathogen Informatics"/>
        </authorList>
    </citation>
    <scope>NUCLEOTIDE SEQUENCE [LARGE SCALE GENOMIC DNA]</scope>
</reference>
<proteinExistence type="predicted"/>
<reference evidence="3" key="1">
    <citation type="submission" date="2017-02" db="UniProtKB">
        <authorList>
            <consortium name="WormBaseParasite"/>
        </authorList>
    </citation>
    <scope>IDENTIFICATION</scope>
</reference>
<evidence type="ECO:0000313" key="3">
    <source>
        <dbReference type="WBParaSite" id="TASK_0000140201-mRNA-1"/>
    </source>
</evidence>
<accession>A0A0R3VVI8</accession>
<keyword evidence="2" id="KW-1185">Reference proteome</keyword>
<dbReference type="EMBL" id="UYRS01000347">
    <property type="protein sequence ID" value="VDK22991.1"/>
    <property type="molecule type" value="Genomic_DNA"/>
</dbReference>
<dbReference type="Proteomes" id="UP000282613">
    <property type="component" value="Unassembled WGS sequence"/>
</dbReference>
<protein>
    <submittedName>
        <fullName evidence="1 3">Uncharacterized protein</fullName>
    </submittedName>
</protein>